<evidence type="ECO:0000256" key="1">
    <source>
        <dbReference type="ARBA" id="ARBA00022679"/>
    </source>
</evidence>
<dbReference type="Gene3D" id="1.10.10.10">
    <property type="entry name" value="Winged helix-like DNA-binding domain superfamily/Winged helix DNA-binding domain"/>
    <property type="match status" value="1"/>
</dbReference>
<evidence type="ECO:0000259" key="11">
    <source>
        <dbReference type="Pfam" id="PF25787"/>
    </source>
</evidence>
<dbReference type="Gene3D" id="1.10.340.70">
    <property type="match status" value="1"/>
</dbReference>
<comment type="caution">
    <text evidence="12">The sequence shown here is derived from an EMBL/GenBank/DDBJ whole genome shotgun (WGS) entry which is preliminary data.</text>
</comment>
<sequence length="582" mass="66488">MAAEANYDVGHRELLSIKAALEEWWHWLEGARHLILVLTDNRNLEYLRSAKRLNPRQTRWALFYTRLQFLVTYRPRSKNSKADALSRQFEAQSEPTQPDLILPAAAILAPVRSSLIEEMRRAHANEPPTANCPATKVYVPLQFHQQVLQWVHKAPSSGHPGILRSTQLTRRRFWWPSIRTDVERAPHMDPAATTNGGYPSQMARQLDQSISKTAALVWCSRSAVYKRHLSTTSNSQTPNSTMAKTKELSKDTRNKIVDLHQAGKTESAIGKQLGVKKSTVGAIIRKWKTYKTTDNLPRSGAPRKISPCGVKMITRTVSKNPRTTRGDLVNDLQRAGTKVTKATISNTLRRQGLKSCSARRVPLLKPVHVRARLKFAREHLDDPEEDWENVIWSDETKIELFGKNSTCRVWRRKNAELHPKNTIPTVKHGGGNIMLWGCFSAKGPGRLIRVKERMNGAMYREILSKNLLPSARALKMKHGWVFQHDNDPKHTARATKEWLRKKHSKVLEWPSQSPDLNPIENLWRELKIRVAQRQPQNITALEEICMEEWAKLPATVCKNLVVTYRKHVTSVIANKGYITVLR</sequence>
<dbReference type="AlphaFoldDB" id="A0AAE0Q330"/>
<name>A0AAE0Q330_9TELE</name>
<evidence type="ECO:0000259" key="7">
    <source>
        <dbReference type="Pfam" id="PF01498"/>
    </source>
</evidence>
<dbReference type="Pfam" id="PF17921">
    <property type="entry name" value="Integrase_H2C2"/>
    <property type="match status" value="1"/>
</dbReference>
<dbReference type="PANTHER" id="PTHR23022">
    <property type="entry name" value="TRANSPOSABLE ELEMENT-RELATED"/>
    <property type="match status" value="1"/>
</dbReference>
<evidence type="ECO:0000259" key="10">
    <source>
        <dbReference type="Pfam" id="PF17921"/>
    </source>
</evidence>
<dbReference type="EMBL" id="JAUCMX010000022">
    <property type="protein sequence ID" value="KAK3513084.1"/>
    <property type="molecule type" value="Genomic_DNA"/>
</dbReference>
<dbReference type="GO" id="GO:0003964">
    <property type="term" value="F:RNA-directed DNA polymerase activity"/>
    <property type="evidence" value="ECO:0007669"/>
    <property type="project" value="UniProtKB-KW"/>
</dbReference>
<feature type="domain" description="Integrase zinc-binding" evidence="10">
    <location>
        <begin position="139"/>
        <end position="184"/>
    </location>
</feature>
<evidence type="ECO:0000259" key="8">
    <source>
        <dbReference type="Pfam" id="PF13358"/>
    </source>
</evidence>
<dbReference type="InterPro" id="IPR041588">
    <property type="entry name" value="Integrase_H2C2"/>
</dbReference>
<dbReference type="GO" id="GO:0016787">
    <property type="term" value="F:hydrolase activity"/>
    <property type="evidence" value="ECO:0007669"/>
    <property type="project" value="UniProtKB-KW"/>
</dbReference>
<evidence type="ECO:0000313" key="12">
    <source>
        <dbReference type="EMBL" id="KAK3513084.1"/>
    </source>
</evidence>
<dbReference type="InterPro" id="IPR043502">
    <property type="entry name" value="DNA/RNA_pol_sf"/>
</dbReference>
<dbReference type="InterPro" id="IPR038717">
    <property type="entry name" value="Tc1-like_DDE_dom"/>
</dbReference>
<evidence type="ECO:0000256" key="5">
    <source>
        <dbReference type="ARBA" id="ARBA00022801"/>
    </source>
</evidence>
<keyword evidence="3" id="KW-0540">Nuclease</keyword>
<keyword evidence="1" id="KW-0808">Transferase</keyword>
<dbReference type="InterPro" id="IPR047655">
    <property type="entry name" value="Transpos_IS630-like"/>
</dbReference>
<evidence type="ECO:0008006" key="14">
    <source>
        <dbReference type="Google" id="ProtNLM"/>
    </source>
</evidence>
<proteinExistence type="predicted"/>
<evidence type="ECO:0000313" key="13">
    <source>
        <dbReference type="Proteomes" id="UP001274896"/>
    </source>
</evidence>
<keyword evidence="6" id="KW-0695">RNA-directed DNA polymerase</keyword>
<dbReference type="InterPro" id="IPR036397">
    <property type="entry name" value="RNaseH_sf"/>
</dbReference>
<dbReference type="InterPro" id="IPR041373">
    <property type="entry name" value="RT_RNaseH"/>
</dbReference>
<dbReference type="GO" id="GO:0004519">
    <property type="term" value="F:endonuclease activity"/>
    <property type="evidence" value="ECO:0007669"/>
    <property type="project" value="UniProtKB-KW"/>
</dbReference>
<dbReference type="GO" id="GO:0003677">
    <property type="term" value="F:DNA binding"/>
    <property type="evidence" value="ECO:0007669"/>
    <property type="project" value="InterPro"/>
</dbReference>
<dbReference type="PANTHER" id="PTHR23022:SF135">
    <property type="entry name" value="SI:DKEY-77F5.3"/>
    <property type="match status" value="1"/>
</dbReference>
<dbReference type="SUPFAM" id="SSF46689">
    <property type="entry name" value="Homeodomain-like"/>
    <property type="match status" value="1"/>
</dbReference>
<reference evidence="12" key="1">
    <citation type="submission" date="2023-06" db="EMBL/GenBank/DDBJ databases">
        <title>Male Hemibagrus guttatus genome.</title>
        <authorList>
            <person name="Bian C."/>
        </authorList>
    </citation>
    <scope>NUCLEOTIDE SEQUENCE</scope>
    <source>
        <strain evidence="12">Male_cb2023</strain>
        <tissue evidence="12">Muscle</tissue>
    </source>
</reference>
<organism evidence="12 13">
    <name type="scientific">Hemibagrus guttatus</name>
    <dbReference type="NCBI Taxonomy" id="175788"/>
    <lineage>
        <taxon>Eukaryota</taxon>
        <taxon>Metazoa</taxon>
        <taxon>Chordata</taxon>
        <taxon>Craniata</taxon>
        <taxon>Vertebrata</taxon>
        <taxon>Euteleostomi</taxon>
        <taxon>Actinopterygii</taxon>
        <taxon>Neopterygii</taxon>
        <taxon>Teleostei</taxon>
        <taxon>Ostariophysi</taxon>
        <taxon>Siluriformes</taxon>
        <taxon>Bagridae</taxon>
        <taxon>Hemibagrus</taxon>
    </lineage>
</organism>
<dbReference type="InterPro" id="IPR057667">
    <property type="entry name" value="HTH_SB"/>
</dbReference>
<keyword evidence="4" id="KW-0255">Endonuclease</keyword>
<dbReference type="InterPro" id="IPR036388">
    <property type="entry name" value="WH-like_DNA-bd_sf"/>
</dbReference>
<dbReference type="InterPro" id="IPR002492">
    <property type="entry name" value="Transposase_Tc1-like"/>
</dbReference>
<dbReference type="SUPFAM" id="SSF56672">
    <property type="entry name" value="DNA/RNA polymerases"/>
    <property type="match status" value="1"/>
</dbReference>
<accession>A0AAE0Q330</accession>
<dbReference type="Pfam" id="PF25787">
    <property type="entry name" value="HTH_SB"/>
    <property type="match status" value="1"/>
</dbReference>
<keyword evidence="13" id="KW-1185">Reference proteome</keyword>
<dbReference type="Pfam" id="PF17917">
    <property type="entry name" value="RT_RNaseH"/>
    <property type="match status" value="1"/>
</dbReference>
<dbReference type="InterPro" id="IPR052338">
    <property type="entry name" value="Transposase_5"/>
</dbReference>
<evidence type="ECO:0000256" key="6">
    <source>
        <dbReference type="ARBA" id="ARBA00022918"/>
    </source>
</evidence>
<dbReference type="Proteomes" id="UP001274896">
    <property type="component" value="Unassembled WGS sequence"/>
</dbReference>
<evidence type="ECO:0000259" key="9">
    <source>
        <dbReference type="Pfam" id="PF17917"/>
    </source>
</evidence>
<feature type="domain" description="Tc1-like transposase DDE" evidence="8">
    <location>
        <begin position="390"/>
        <end position="541"/>
    </location>
</feature>
<dbReference type="GO" id="GO:0015074">
    <property type="term" value="P:DNA integration"/>
    <property type="evidence" value="ECO:0007669"/>
    <property type="project" value="InterPro"/>
</dbReference>
<dbReference type="Gene3D" id="3.30.420.10">
    <property type="entry name" value="Ribonuclease H-like superfamily/Ribonuclease H"/>
    <property type="match status" value="1"/>
</dbReference>
<feature type="domain" description="Sleeping Beauty transposase HTH" evidence="11">
    <location>
        <begin position="242"/>
        <end position="293"/>
    </location>
</feature>
<keyword evidence="2" id="KW-0548">Nucleotidyltransferase</keyword>
<dbReference type="GO" id="GO:0006313">
    <property type="term" value="P:DNA transposition"/>
    <property type="evidence" value="ECO:0007669"/>
    <property type="project" value="InterPro"/>
</dbReference>
<keyword evidence="5" id="KW-0378">Hydrolase</keyword>
<dbReference type="Pfam" id="PF13358">
    <property type="entry name" value="DDE_3"/>
    <property type="match status" value="1"/>
</dbReference>
<dbReference type="Pfam" id="PF01498">
    <property type="entry name" value="HTH_Tnp_Tc3_2"/>
    <property type="match status" value="1"/>
</dbReference>
<evidence type="ECO:0000256" key="2">
    <source>
        <dbReference type="ARBA" id="ARBA00022695"/>
    </source>
</evidence>
<feature type="domain" description="Reverse transcriptase RNase H-like" evidence="9">
    <location>
        <begin position="2"/>
        <end position="63"/>
    </location>
</feature>
<protein>
    <recommendedName>
        <fullName evidence="14">Transposase</fullName>
    </recommendedName>
</protein>
<evidence type="ECO:0000256" key="3">
    <source>
        <dbReference type="ARBA" id="ARBA00022722"/>
    </source>
</evidence>
<gene>
    <name evidence="12" type="ORF">QTP70_000979</name>
</gene>
<evidence type="ECO:0000256" key="4">
    <source>
        <dbReference type="ARBA" id="ARBA00022759"/>
    </source>
</evidence>
<feature type="domain" description="Transposase Tc1-like" evidence="7">
    <location>
        <begin position="312"/>
        <end position="381"/>
    </location>
</feature>
<dbReference type="NCBIfam" id="NF033545">
    <property type="entry name" value="transpos_IS630"/>
    <property type="match status" value="1"/>
</dbReference>
<dbReference type="InterPro" id="IPR009057">
    <property type="entry name" value="Homeodomain-like_sf"/>
</dbReference>